<proteinExistence type="predicted"/>
<dbReference type="GO" id="GO:0006261">
    <property type="term" value="P:DNA-templated DNA replication"/>
    <property type="evidence" value="ECO:0007669"/>
    <property type="project" value="TreeGrafter"/>
</dbReference>
<organism evidence="5 6">
    <name type="scientific">Candidatus Ornithospirochaeta stercoripullorum</name>
    <dbReference type="NCBI Taxonomy" id="2840899"/>
    <lineage>
        <taxon>Bacteria</taxon>
        <taxon>Pseudomonadati</taxon>
        <taxon>Spirochaetota</taxon>
        <taxon>Spirochaetia</taxon>
        <taxon>Spirochaetales</taxon>
        <taxon>Spirochaetaceae</taxon>
        <taxon>Spirochaetaceae incertae sedis</taxon>
        <taxon>Candidatus Ornithospirochaeta</taxon>
    </lineage>
</organism>
<evidence type="ECO:0008006" key="7">
    <source>
        <dbReference type="Google" id="ProtNLM"/>
    </source>
</evidence>
<keyword evidence="2" id="KW-0548">Nucleotidyltransferase</keyword>
<name>A0A9D9E005_9SPIO</name>
<evidence type="ECO:0000256" key="3">
    <source>
        <dbReference type="ARBA" id="ARBA00022705"/>
    </source>
</evidence>
<dbReference type="Gene3D" id="1.10.8.60">
    <property type="match status" value="1"/>
</dbReference>
<evidence type="ECO:0000313" key="6">
    <source>
        <dbReference type="Proteomes" id="UP000823615"/>
    </source>
</evidence>
<reference evidence="5" key="1">
    <citation type="submission" date="2020-10" db="EMBL/GenBank/DDBJ databases">
        <authorList>
            <person name="Gilroy R."/>
        </authorList>
    </citation>
    <scope>NUCLEOTIDE SEQUENCE</scope>
    <source>
        <strain evidence="5">7293</strain>
    </source>
</reference>
<dbReference type="Proteomes" id="UP000823615">
    <property type="component" value="Unassembled WGS sequence"/>
</dbReference>
<keyword evidence="3" id="KW-0235">DNA replication</keyword>
<dbReference type="GO" id="GO:0009360">
    <property type="term" value="C:DNA polymerase III complex"/>
    <property type="evidence" value="ECO:0007669"/>
    <property type="project" value="TreeGrafter"/>
</dbReference>
<dbReference type="PANTHER" id="PTHR34388:SF1">
    <property type="entry name" value="DNA POLYMERASE III SUBUNIT DELTA"/>
    <property type="match status" value="1"/>
</dbReference>
<dbReference type="Gene3D" id="3.40.50.300">
    <property type="entry name" value="P-loop containing nucleotide triphosphate hydrolases"/>
    <property type="match status" value="1"/>
</dbReference>
<protein>
    <recommendedName>
        <fullName evidence="7">DNA polymerase III subunit delta</fullName>
    </recommendedName>
</protein>
<dbReference type="InterPro" id="IPR005790">
    <property type="entry name" value="DNA_polIII_delta"/>
</dbReference>
<sequence>MNYILMGPEEGLKADWLQKEKKRVLSEHPDAEIHTLFVGDDKGEDLDATLSQPSLFSSFRFVILKQYENRTARDTFDTAIVQFLKSGQQDAEFVILSSERSKAKLNKEIIKDESIVSVQFFWELFDNQKRDWIRNAFQKEGFRIGSDAIEEILFSVDNNTAEMKNLVNALSLYFHQVDKSKDIITAEDIERYSLQTRGEDGSTLFQAIADGDIARAESILTSIIASDSQAAGRAYSVLSSRFRMLESFEMQRAKGISEKIAFENAEVLQTASFQLKGIKGRDQSTFRKAAAIYPLIDTRRIINYLTAMDDRVKNSSSEWINIIFSAIIADIILRKGKSTDINLNKSPLETEF</sequence>
<keyword evidence="4" id="KW-0239">DNA-directed DNA polymerase</keyword>
<evidence type="ECO:0000256" key="4">
    <source>
        <dbReference type="ARBA" id="ARBA00022932"/>
    </source>
</evidence>
<dbReference type="NCBIfam" id="TIGR01128">
    <property type="entry name" value="holA"/>
    <property type="match status" value="1"/>
</dbReference>
<comment type="caution">
    <text evidence="5">The sequence shown here is derived from an EMBL/GenBank/DDBJ whole genome shotgun (WGS) entry which is preliminary data.</text>
</comment>
<dbReference type="SUPFAM" id="SSF52540">
    <property type="entry name" value="P-loop containing nucleoside triphosphate hydrolases"/>
    <property type="match status" value="1"/>
</dbReference>
<dbReference type="AlphaFoldDB" id="A0A9D9E005"/>
<dbReference type="GO" id="GO:0003677">
    <property type="term" value="F:DNA binding"/>
    <property type="evidence" value="ECO:0007669"/>
    <property type="project" value="InterPro"/>
</dbReference>
<evidence type="ECO:0000313" key="5">
    <source>
        <dbReference type="EMBL" id="MBO8435943.1"/>
    </source>
</evidence>
<dbReference type="GO" id="GO:0003887">
    <property type="term" value="F:DNA-directed DNA polymerase activity"/>
    <property type="evidence" value="ECO:0007669"/>
    <property type="project" value="UniProtKB-KW"/>
</dbReference>
<reference evidence="5" key="2">
    <citation type="journal article" date="2021" name="PeerJ">
        <title>Extensive microbial diversity within the chicken gut microbiome revealed by metagenomics and culture.</title>
        <authorList>
            <person name="Gilroy R."/>
            <person name="Ravi A."/>
            <person name="Getino M."/>
            <person name="Pursley I."/>
            <person name="Horton D.L."/>
            <person name="Alikhan N.F."/>
            <person name="Baker D."/>
            <person name="Gharbi K."/>
            <person name="Hall N."/>
            <person name="Watson M."/>
            <person name="Adriaenssens E.M."/>
            <person name="Foster-Nyarko E."/>
            <person name="Jarju S."/>
            <person name="Secka A."/>
            <person name="Antonio M."/>
            <person name="Oren A."/>
            <person name="Chaudhuri R.R."/>
            <person name="La Ragione R."/>
            <person name="Hildebrand F."/>
            <person name="Pallen M.J."/>
        </authorList>
    </citation>
    <scope>NUCLEOTIDE SEQUENCE</scope>
    <source>
        <strain evidence="5">7293</strain>
    </source>
</reference>
<dbReference type="Gene3D" id="1.20.272.10">
    <property type="match status" value="1"/>
</dbReference>
<gene>
    <name evidence="5" type="ORF">IAA97_03080</name>
</gene>
<evidence type="ECO:0000256" key="1">
    <source>
        <dbReference type="ARBA" id="ARBA00022679"/>
    </source>
</evidence>
<keyword evidence="1" id="KW-0808">Transferase</keyword>
<evidence type="ECO:0000256" key="2">
    <source>
        <dbReference type="ARBA" id="ARBA00022695"/>
    </source>
</evidence>
<accession>A0A9D9E005</accession>
<dbReference type="InterPro" id="IPR027417">
    <property type="entry name" value="P-loop_NTPase"/>
</dbReference>
<dbReference type="PANTHER" id="PTHR34388">
    <property type="entry name" value="DNA POLYMERASE III SUBUNIT DELTA"/>
    <property type="match status" value="1"/>
</dbReference>
<dbReference type="EMBL" id="JADIMT010000039">
    <property type="protein sequence ID" value="MBO8435943.1"/>
    <property type="molecule type" value="Genomic_DNA"/>
</dbReference>